<reference evidence="2 3" key="1">
    <citation type="submission" date="2020-08" db="EMBL/GenBank/DDBJ databases">
        <title>Bridging the membrane lipid divide: bacteria of the FCB group superphylum have the potential to synthesize archaeal ether lipids.</title>
        <authorList>
            <person name="Villanueva L."/>
            <person name="Von Meijenfeldt F.A.B."/>
            <person name="Westbye A.B."/>
            <person name="Yadav S."/>
            <person name="Hopmans E.C."/>
            <person name="Dutilh B.E."/>
            <person name="Sinninghe Damste J.S."/>
        </authorList>
    </citation>
    <scope>NUCLEOTIDE SEQUENCE [LARGE SCALE GENOMIC DNA]</scope>
    <source>
        <strain evidence="2">NIOZ-UU27</strain>
    </source>
</reference>
<sequence length="155" mass="17347">MDDYDYDYDEKDRVEAKYRDLLETESMKGDIARIEMSKQIQQRDGQRHLDALADIGMTPQEYQAHLAANPAAFQRIKEQAIYGATRELAQRFRNQAKGDTSHARDAQGRFTSGPPKGASKPKKTAAEYRARVAEKGKISGDSAEAVDVLEALLRG</sequence>
<accession>A0A8J6T4A0</accession>
<feature type="compositionally biased region" description="Basic and acidic residues" evidence="1">
    <location>
        <begin position="124"/>
        <end position="138"/>
    </location>
</feature>
<gene>
    <name evidence="2" type="ORF">H8E19_07405</name>
</gene>
<evidence type="ECO:0000313" key="2">
    <source>
        <dbReference type="EMBL" id="MBC8177217.1"/>
    </source>
</evidence>
<dbReference type="Proteomes" id="UP000650524">
    <property type="component" value="Unassembled WGS sequence"/>
</dbReference>
<feature type="region of interest" description="Disordered" evidence="1">
    <location>
        <begin position="93"/>
        <end position="140"/>
    </location>
</feature>
<protein>
    <recommendedName>
        <fullName evidence="4">Scaffolding protein</fullName>
    </recommendedName>
</protein>
<dbReference type="EMBL" id="JACNJD010000198">
    <property type="protein sequence ID" value="MBC8177217.1"/>
    <property type="molecule type" value="Genomic_DNA"/>
</dbReference>
<evidence type="ECO:0008006" key="4">
    <source>
        <dbReference type="Google" id="ProtNLM"/>
    </source>
</evidence>
<proteinExistence type="predicted"/>
<evidence type="ECO:0000256" key="1">
    <source>
        <dbReference type="SAM" id="MobiDB-lite"/>
    </source>
</evidence>
<organism evidence="2 3">
    <name type="scientific">Candidatus Desulfacyla euxinica</name>
    <dbReference type="NCBI Taxonomy" id="2841693"/>
    <lineage>
        <taxon>Bacteria</taxon>
        <taxon>Deltaproteobacteria</taxon>
        <taxon>Candidatus Desulfacyla</taxon>
    </lineage>
</organism>
<dbReference type="AlphaFoldDB" id="A0A8J6T4A0"/>
<evidence type="ECO:0000313" key="3">
    <source>
        <dbReference type="Proteomes" id="UP000650524"/>
    </source>
</evidence>
<name>A0A8J6T4A0_9DELT</name>
<comment type="caution">
    <text evidence="2">The sequence shown here is derived from an EMBL/GenBank/DDBJ whole genome shotgun (WGS) entry which is preliminary data.</text>
</comment>